<comment type="catalytic activity">
    <reaction evidence="7">
        <text>2 superoxide + 2 H(+) = H2O2 + O2</text>
        <dbReference type="Rhea" id="RHEA:20696"/>
        <dbReference type="ChEBI" id="CHEBI:15378"/>
        <dbReference type="ChEBI" id="CHEBI:15379"/>
        <dbReference type="ChEBI" id="CHEBI:16240"/>
        <dbReference type="ChEBI" id="CHEBI:18421"/>
        <dbReference type="EC" id="1.15.1.1"/>
    </reaction>
</comment>
<dbReference type="Gene3D" id="2.60.40.200">
    <property type="entry name" value="Superoxide dismutase, copper/zinc binding domain"/>
    <property type="match status" value="1"/>
</dbReference>
<dbReference type="PANTHER" id="PTHR10003">
    <property type="entry name" value="SUPEROXIDE DISMUTASE CU-ZN -RELATED"/>
    <property type="match status" value="1"/>
</dbReference>
<evidence type="ECO:0000256" key="2">
    <source>
        <dbReference type="ARBA" id="ARBA00022723"/>
    </source>
</evidence>
<comment type="function">
    <text evidence="7">Destroys radicals which are normally produced within the cells and which are toxic to biological systems.</text>
</comment>
<dbReference type="Pfam" id="PF00080">
    <property type="entry name" value="Sod_Cu"/>
    <property type="match status" value="1"/>
</dbReference>
<dbReference type="GO" id="GO:0005507">
    <property type="term" value="F:copper ion binding"/>
    <property type="evidence" value="ECO:0007669"/>
    <property type="project" value="InterPro"/>
</dbReference>
<dbReference type="InterPro" id="IPR036423">
    <property type="entry name" value="SOD-like_Cu/Zn_dom_sf"/>
</dbReference>
<feature type="domain" description="Superoxide dismutase copper/zinc binding" evidence="8">
    <location>
        <begin position="18"/>
        <end position="153"/>
    </location>
</feature>
<dbReference type="SUPFAM" id="SSF49329">
    <property type="entry name" value="Cu,Zn superoxide dismutase-like"/>
    <property type="match status" value="1"/>
</dbReference>
<protein>
    <recommendedName>
        <fullName evidence="7">Superoxide dismutase [Cu-Zn]</fullName>
        <ecNumber evidence="7">1.15.1.1</ecNumber>
    </recommendedName>
</protein>
<evidence type="ECO:0000256" key="7">
    <source>
        <dbReference type="RuleBase" id="RU000393"/>
    </source>
</evidence>
<dbReference type="PROSITE" id="PS00332">
    <property type="entry name" value="SOD_CU_ZN_2"/>
    <property type="match status" value="1"/>
</dbReference>
<organism evidence="9">
    <name type="scientific">Hirondellea gigas</name>
    <dbReference type="NCBI Taxonomy" id="1518452"/>
    <lineage>
        <taxon>Eukaryota</taxon>
        <taxon>Metazoa</taxon>
        <taxon>Ecdysozoa</taxon>
        <taxon>Arthropoda</taxon>
        <taxon>Crustacea</taxon>
        <taxon>Multicrustacea</taxon>
        <taxon>Malacostraca</taxon>
        <taxon>Eumalacostraca</taxon>
        <taxon>Peracarida</taxon>
        <taxon>Amphipoda</taxon>
        <taxon>Amphilochidea</taxon>
        <taxon>Lysianassida</taxon>
        <taxon>Lysianassidira</taxon>
        <taxon>Lysianassoidea</taxon>
        <taxon>Lysianassidae</taxon>
        <taxon>Hirondellea</taxon>
    </lineage>
</organism>
<evidence type="ECO:0000256" key="6">
    <source>
        <dbReference type="ARBA" id="ARBA00023008"/>
    </source>
</evidence>
<comment type="cofactor">
    <cofactor evidence="7">
        <name>Zn(2+)</name>
        <dbReference type="ChEBI" id="CHEBI:29105"/>
    </cofactor>
    <text evidence="7">Binds 1 zinc ion per subunit.</text>
</comment>
<keyword evidence="5 7" id="KW-0560">Oxidoreductase</keyword>
<dbReference type="GO" id="GO:0004784">
    <property type="term" value="F:superoxide dismutase activity"/>
    <property type="evidence" value="ECO:0007669"/>
    <property type="project" value="UniProtKB-EC"/>
</dbReference>
<dbReference type="PRINTS" id="PR00068">
    <property type="entry name" value="CUZNDISMTASE"/>
</dbReference>
<dbReference type="CDD" id="cd00305">
    <property type="entry name" value="Cu-Zn_Superoxide_Dismutase"/>
    <property type="match status" value="1"/>
</dbReference>
<dbReference type="InterPro" id="IPR001424">
    <property type="entry name" value="SOD_Cu_Zn_dom"/>
</dbReference>
<sequence>MADVSVIKAQCQMKGGEVNGSIIFEQKSDGGDTKITGEITGLQPGDHGFHVHMFGDLSDGCLSAAGHYNPHNKEHGGPTVDNRHVGDLGNITAGDDGKATIDITDSLVSLTGQFSVIGRAVVVHADTDDLGLGGHDDSKTTGHAGGRLACGVIGIAKQ</sequence>
<evidence type="ECO:0000256" key="1">
    <source>
        <dbReference type="ARBA" id="ARBA00010457"/>
    </source>
</evidence>
<dbReference type="InterPro" id="IPR024134">
    <property type="entry name" value="SOD_Cu/Zn_/chaperone"/>
</dbReference>
<evidence type="ECO:0000313" key="9">
    <source>
        <dbReference type="EMBL" id="LAC24986.1"/>
    </source>
</evidence>
<keyword evidence="6 7" id="KW-0186">Copper</keyword>
<evidence type="ECO:0000256" key="5">
    <source>
        <dbReference type="ARBA" id="ARBA00023002"/>
    </source>
</evidence>
<reference evidence="9" key="1">
    <citation type="submission" date="2017-11" db="EMBL/GenBank/DDBJ databases">
        <title>The sensing device of the deep-sea amphipod.</title>
        <authorList>
            <person name="Kobayashi H."/>
            <person name="Nagahama T."/>
            <person name="Arai W."/>
            <person name="Sasagawa Y."/>
            <person name="Umeda M."/>
            <person name="Hayashi T."/>
            <person name="Nikaido I."/>
            <person name="Watanabe H."/>
            <person name="Oguri K."/>
            <person name="Kitazato H."/>
            <person name="Fujioka K."/>
            <person name="Kido Y."/>
            <person name="Takami H."/>
        </authorList>
    </citation>
    <scope>NUCLEOTIDE SEQUENCE</scope>
    <source>
        <tissue evidence="9">Whole body</tissue>
    </source>
</reference>
<dbReference type="FunFam" id="2.60.40.200:FF:000001">
    <property type="entry name" value="Superoxide dismutase [Cu-Zn]"/>
    <property type="match status" value="1"/>
</dbReference>
<dbReference type="InterPro" id="IPR018152">
    <property type="entry name" value="SOD_Cu/Zn_BS"/>
</dbReference>
<keyword evidence="4" id="KW-0049">Antioxidant</keyword>
<accession>A0A6A7G293</accession>
<dbReference type="AlphaFoldDB" id="A0A6A7G293"/>
<proteinExistence type="evidence at transcript level"/>
<comment type="cofactor">
    <cofactor evidence="7">
        <name>Cu cation</name>
        <dbReference type="ChEBI" id="CHEBI:23378"/>
    </cofactor>
    <text evidence="7">Binds 1 copper ion per subunit.</text>
</comment>
<comment type="similarity">
    <text evidence="1 7">Belongs to the Cu-Zn superoxide dismutase family.</text>
</comment>
<keyword evidence="2 7" id="KW-0479">Metal-binding</keyword>
<evidence type="ECO:0000256" key="3">
    <source>
        <dbReference type="ARBA" id="ARBA00022833"/>
    </source>
</evidence>
<dbReference type="PROSITE" id="PS00087">
    <property type="entry name" value="SOD_CU_ZN_1"/>
    <property type="match status" value="1"/>
</dbReference>
<keyword evidence="3 7" id="KW-0862">Zinc</keyword>
<evidence type="ECO:0000256" key="4">
    <source>
        <dbReference type="ARBA" id="ARBA00022862"/>
    </source>
</evidence>
<dbReference type="EMBL" id="IACT01005843">
    <property type="protein sequence ID" value="LAC24986.1"/>
    <property type="molecule type" value="mRNA"/>
</dbReference>
<evidence type="ECO:0000259" key="8">
    <source>
        <dbReference type="Pfam" id="PF00080"/>
    </source>
</evidence>
<name>A0A6A7G293_9CRUS</name>
<dbReference type="EC" id="1.15.1.1" evidence="7"/>